<evidence type="ECO:0000313" key="1">
    <source>
        <dbReference type="EMBL" id="QHU30628.1"/>
    </source>
</evidence>
<proteinExistence type="predicted"/>
<dbReference type="EMBL" id="MN740510">
    <property type="protein sequence ID" value="QHU30628.1"/>
    <property type="molecule type" value="Genomic_DNA"/>
</dbReference>
<reference evidence="1" key="1">
    <citation type="journal article" date="2020" name="Nature">
        <title>Giant virus diversity and host interactions through global metagenomics.</title>
        <authorList>
            <person name="Schulz F."/>
            <person name="Roux S."/>
            <person name="Paez-Espino D."/>
            <person name="Jungbluth S."/>
            <person name="Walsh D.A."/>
            <person name="Denef V.J."/>
            <person name="McMahon K.D."/>
            <person name="Konstantinidis K.T."/>
            <person name="Eloe-Fadrosh E.A."/>
            <person name="Kyrpides N.C."/>
            <person name="Woyke T."/>
        </authorList>
    </citation>
    <scope>NUCLEOTIDE SEQUENCE</scope>
    <source>
        <strain evidence="1">GVMAG-M-3300027833-19</strain>
    </source>
</reference>
<sequence>MPIKNPKMLLMIGLFVAVVIAVIVVLSVTGSNDDKPEPVPTNEKTVMSISPDVDINSVKSSIKEVEPNAIITVSDSFIGFKNRATSGPRKTITIEIPKNQTVKDLVDKNKTLDILKAVLKVDNSAELKKINYEVPENQKELHKKYLADDIDIVVSDMNYISEDITGMNIKELCETFGITPEKISNGDSIMGEMMTGEIDPSTNGNEMKMALTLSMLQAKNPNFFNDIQTKVINIMSCEQMKELSYLQTFAESDDTLGPSDSEFLIVLATCVMKGSNNCGKKTVDAIKNKDDFGKFKLMVNIMKNALTIVKKCLKEGGDGIVIPDIGDGGDGDGIVIPDIGDGGDGDGIVIPDPVKQDKFVILVCPEYTEDVVDVNMVKAKMDTMIWNGKSTVTDKGNNLYEVTVDYDGIGRVGSLNGCMNIGYSTDKPDLRQINYNTNDDGTSQRGSYNFQDFPKDSDCIKVEANRCASKVKPVVVPFPSL</sequence>
<protein>
    <submittedName>
        <fullName evidence="1">Uncharacterized protein</fullName>
    </submittedName>
</protein>
<accession>A0A6C0LL51</accession>
<dbReference type="AlphaFoldDB" id="A0A6C0LL51"/>
<name>A0A6C0LL51_9ZZZZ</name>
<organism evidence="1">
    <name type="scientific">viral metagenome</name>
    <dbReference type="NCBI Taxonomy" id="1070528"/>
    <lineage>
        <taxon>unclassified sequences</taxon>
        <taxon>metagenomes</taxon>
        <taxon>organismal metagenomes</taxon>
    </lineage>
</organism>